<dbReference type="InterPro" id="IPR037501">
    <property type="entry name" value="TPLATE"/>
</dbReference>
<organism evidence="1 2">
    <name type="scientific">Trifolium medium</name>
    <dbReference type="NCBI Taxonomy" id="97028"/>
    <lineage>
        <taxon>Eukaryota</taxon>
        <taxon>Viridiplantae</taxon>
        <taxon>Streptophyta</taxon>
        <taxon>Embryophyta</taxon>
        <taxon>Tracheophyta</taxon>
        <taxon>Spermatophyta</taxon>
        <taxon>Magnoliopsida</taxon>
        <taxon>eudicotyledons</taxon>
        <taxon>Gunneridae</taxon>
        <taxon>Pentapetalae</taxon>
        <taxon>rosids</taxon>
        <taxon>fabids</taxon>
        <taxon>Fabales</taxon>
        <taxon>Fabaceae</taxon>
        <taxon>Papilionoideae</taxon>
        <taxon>50 kb inversion clade</taxon>
        <taxon>NPAAA clade</taxon>
        <taxon>Hologalegina</taxon>
        <taxon>IRL clade</taxon>
        <taxon>Trifolieae</taxon>
        <taxon>Trifolium</taxon>
    </lineage>
</organism>
<sequence length="114" mass="12503">WAGVTAARGDYPFSHHKLTVQFYEASAAQDRKLEGLVHKAILELWRPDPSELTLLLTKGVDATSLKVPPTANTLTGSSDPCYVEGYHLADSSDGRITLHLKVKPSSIIPFILNF</sequence>
<dbReference type="PANTHER" id="PTHR36029:SF1">
    <property type="entry name" value="PROTEIN TPLATE"/>
    <property type="match status" value="1"/>
</dbReference>
<name>A0A392NWZ2_9FABA</name>
<dbReference type="PANTHER" id="PTHR36029">
    <property type="entry name" value="TSET COMPLEX MEMBER TSTA"/>
    <property type="match status" value="1"/>
</dbReference>
<keyword evidence="2" id="KW-1185">Reference proteome</keyword>
<reference evidence="1 2" key="1">
    <citation type="journal article" date="2018" name="Front. Plant Sci.">
        <title>Red Clover (Trifolium pratense) and Zigzag Clover (T. medium) - A Picture of Genomic Similarities and Differences.</title>
        <authorList>
            <person name="Dluhosova J."/>
            <person name="Istvanek J."/>
            <person name="Nedelnik J."/>
            <person name="Repkova J."/>
        </authorList>
    </citation>
    <scope>NUCLEOTIDE SEQUENCE [LARGE SCALE GENOMIC DNA]</scope>
    <source>
        <strain evidence="2">cv. 10/8</strain>
        <tissue evidence="1">Leaf</tissue>
    </source>
</reference>
<dbReference type="Proteomes" id="UP000265520">
    <property type="component" value="Unassembled WGS sequence"/>
</dbReference>
<dbReference type="AlphaFoldDB" id="A0A392NWZ2"/>
<protein>
    <submittedName>
        <fullName evidence="1">Protein TPLATE-like</fullName>
    </submittedName>
</protein>
<evidence type="ECO:0000313" key="1">
    <source>
        <dbReference type="EMBL" id="MCI02995.1"/>
    </source>
</evidence>
<dbReference type="EMBL" id="LXQA010050880">
    <property type="protein sequence ID" value="MCI02995.1"/>
    <property type="molecule type" value="Genomic_DNA"/>
</dbReference>
<dbReference type="GO" id="GO:0006897">
    <property type="term" value="P:endocytosis"/>
    <property type="evidence" value="ECO:0007669"/>
    <property type="project" value="InterPro"/>
</dbReference>
<accession>A0A392NWZ2</accession>
<proteinExistence type="predicted"/>
<evidence type="ECO:0000313" key="2">
    <source>
        <dbReference type="Proteomes" id="UP000265520"/>
    </source>
</evidence>
<comment type="caution">
    <text evidence="1">The sequence shown here is derived from an EMBL/GenBank/DDBJ whole genome shotgun (WGS) entry which is preliminary data.</text>
</comment>
<feature type="non-terminal residue" evidence="1">
    <location>
        <position position="1"/>
    </location>
</feature>